<protein>
    <submittedName>
        <fullName evidence="5">Phosphate ABC transporter ATP-binding protein</fullName>
    </submittedName>
</protein>
<sequence length="291" mass="32915">MLPEFFKRHIGFSVVEPDMDDLLHKDNAFTPDVKFRHPDTGARLEVRHLDLSIGNQQILKDISLQIPENKITCIIGPSGCGKSTLLKSFNRLIDSVDGVRMRGSITLGGQDILRSDGADLIDLRRRIGLVPQRPCPLPMSIYDNVAYGCRIHGIRGRRKLDVVVEHYLSEVGLWDEVKERLREPANGLSIGQQQRLCLARSLAVEPEFILADEATSALDPQSSKIVEDLFVKLKERYSIIMVTHTLRQALRIADYVVFIYMGEVIETGDAEQVFHHPQHEMTRNYLSGVFS</sequence>
<dbReference type="GeneID" id="78178549"/>
<keyword evidence="1" id="KW-0813">Transport</keyword>
<evidence type="ECO:0000256" key="3">
    <source>
        <dbReference type="ARBA" id="ARBA00022840"/>
    </source>
</evidence>
<dbReference type="GO" id="GO:0005524">
    <property type="term" value="F:ATP binding"/>
    <property type="evidence" value="ECO:0007669"/>
    <property type="project" value="UniProtKB-KW"/>
</dbReference>
<dbReference type="PROSITE" id="PS50893">
    <property type="entry name" value="ABC_TRANSPORTER_2"/>
    <property type="match status" value="1"/>
</dbReference>
<dbReference type="InterPro" id="IPR003593">
    <property type="entry name" value="AAA+_ATPase"/>
</dbReference>
<organism evidence="5 6">
    <name type="scientific">Alistipes intestinihominis</name>
    <dbReference type="NCBI Taxonomy" id="3133172"/>
    <lineage>
        <taxon>Bacteria</taxon>
        <taxon>Pseudomonadati</taxon>
        <taxon>Bacteroidota</taxon>
        <taxon>Bacteroidia</taxon>
        <taxon>Bacteroidales</taxon>
        <taxon>Rikenellaceae</taxon>
        <taxon>Alistipes</taxon>
    </lineage>
</organism>
<dbReference type="RefSeq" id="WP_129650034.1">
    <property type="nucleotide sequence ID" value="NZ_JBBMFL010000016.1"/>
</dbReference>
<feature type="domain" description="ABC transporter" evidence="4">
    <location>
        <begin position="44"/>
        <end position="286"/>
    </location>
</feature>
<proteinExistence type="predicted"/>
<evidence type="ECO:0000256" key="1">
    <source>
        <dbReference type="ARBA" id="ARBA00022592"/>
    </source>
</evidence>
<dbReference type="Proteomes" id="UP001460202">
    <property type="component" value="Unassembled WGS sequence"/>
</dbReference>
<dbReference type="EMBL" id="JBBMFL010000016">
    <property type="protein sequence ID" value="MEQ2545812.1"/>
    <property type="molecule type" value="Genomic_DNA"/>
</dbReference>
<keyword evidence="2" id="KW-0547">Nucleotide-binding</keyword>
<accession>A0ABV1GZG7</accession>
<dbReference type="SMART" id="SM00382">
    <property type="entry name" value="AAA"/>
    <property type="match status" value="1"/>
</dbReference>
<comment type="caution">
    <text evidence="5">The sequence shown here is derived from an EMBL/GenBank/DDBJ whole genome shotgun (WGS) entry which is preliminary data.</text>
</comment>
<dbReference type="PANTHER" id="PTHR43423">
    <property type="entry name" value="ABC TRANSPORTER I FAMILY MEMBER 17"/>
    <property type="match status" value="1"/>
</dbReference>
<keyword evidence="1" id="KW-0592">Phosphate transport</keyword>
<reference evidence="5 6" key="1">
    <citation type="submission" date="2024-03" db="EMBL/GenBank/DDBJ databases">
        <title>Human intestinal bacterial collection.</title>
        <authorList>
            <person name="Pauvert C."/>
            <person name="Hitch T.C.A."/>
            <person name="Clavel T."/>
        </authorList>
    </citation>
    <scope>NUCLEOTIDE SEQUENCE [LARGE SCALE GENOMIC DNA]</scope>
    <source>
        <strain evidence="5 6">CLA-KB-H122</strain>
    </source>
</reference>
<dbReference type="PANTHER" id="PTHR43423:SF1">
    <property type="entry name" value="ABC TRANSPORTER I FAMILY MEMBER 17"/>
    <property type="match status" value="1"/>
</dbReference>
<dbReference type="Pfam" id="PF00005">
    <property type="entry name" value="ABC_tran"/>
    <property type="match status" value="1"/>
</dbReference>
<keyword evidence="3 5" id="KW-0067">ATP-binding</keyword>
<keyword evidence="6" id="KW-1185">Reference proteome</keyword>
<dbReference type="CDD" id="cd03260">
    <property type="entry name" value="ABC_PstB_phosphate_transporter"/>
    <property type="match status" value="1"/>
</dbReference>
<gene>
    <name evidence="5" type="ORF">WMO46_12745</name>
</gene>
<dbReference type="InterPro" id="IPR003439">
    <property type="entry name" value="ABC_transporter-like_ATP-bd"/>
</dbReference>
<dbReference type="InterPro" id="IPR027417">
    <property type="entry name" value="P-loop_NTPase"/>
</dbReference>
<evidence type="ECO:0000313" key="5">
    <source>
        <dbReference type="EMBL" id="MEQ2545812.1"/>
    </source>
</evidence>
<name>A0ABV1GZG7_9BACT</name>
<evidence type="ECO:0000259" key="4">
    <source>
        <dbReference type="PROSITE" id="PS50893"/>
    </source>
</evidence>
<dbReference type="Gene3D" id="3.40.50.300">
    <property type="entry name" value="P-loop containing nucleotide triphosphate hydrolases"/>
    <property type="match status" value="1"/>
</dbReference>
<dbReference type="InterPro" id="IPR005670">
    <property type="entry name" value="PstB-like"/>
</dbReference>
<dbReference type="SUPFAM" id="SSF52540">
    <property type="entry name" value="P-loop containing nucleoside triphosphate hydrolases"/>
    <property type="match status" value="1"/>
</dbReference>
<evidence type="ECO:0000256" key="2">
    <source>
        <dbReference type="ARBA" id="ARBA00022741"/>
    </source>
</evidence>
<evidence type="ECO:0000313" key="6">
    <source>
        <dbReference type="Proteomes" id="UP001460202"/>
    </source>
</evidence>